<name>A0A813P708_9BILA</name>
<accession>A0A813P708</accession>
<keyword evidence="1 3" id="KW-0175">Coiled coil</keyword>
<gene>
    <name evidence="5" type="ORF">GPM918_LOCUS459</name>
    <name evidence="6" type="ORF">SRO942_LOCUS460</name>
</gene>
<dbReference type="OrthoDB" id="10014002at2759"/>
<comment type="similarity">
    <text evidence="2">Belongs to the FAM81 family.</text>
</comment>
<feature type="compositionally biased region" description="Basic and acidic residues" evidence="4">
    <location>
        <begin position="158"/>
        <end position="175"/>
    </location>
</feature>
<feature type="region of interest" description="Disordered" evidence="4">
    <location>
        <begin position="154"/>
        <end position="175"/>
    </location>
</feature>
<dbReference type="PANTHER" id="PTHR22420">
    <property type="entry name" value="PROTEIN FAM81A"/>
    <property type="match status" value="1"/>
</dbReference>
<dbReference type="Proteomes" id="UP000663829">
    <property type="component" value="Unassembled WGS sequence"/>
</dbReference>
<evidence type="ECO:0000256" key="2">
    <source>
        <dbReference type="ARBA" id="ARBA00046344"/>
    </source>
</evidence>
<evidence type="ECO:0000256" key="3">
    <source>
        <dbReference type="SAM" id="Coils"/>
    </source>
</evidence>
<dbReference type="EMBL" id="CAJNOQ010000035">
    <property type="protein sequence ID" value="CAF0744481.1"/>
    <property type="molecule type" value="Genomic_DNA"/>
</dbReference>
<evidence type="ECO:0000313" key="6">
    <source>
        <dbReference type="EMBL" id="CAF3523101.1"/>
    </source>
</evidence>
<dbReference type="Proteomes" id="UP000681722">
    <property type="component" value="Unassembled WGS sequence"/>
</dbReference>
<protein>
    <submittedName>
        <fullName evidence="5">Uncharacterized protein</fullName>
    </submittedName>
</protein>
<evidence type="ECO:0000256" key="1">
    <source>
        <dbReference type="ARBA" id="ARBA00023054"/>
    </source>
</evidence>
<organism evidence="5 7">
    <name type="scientific">Didymodactylos carnosus</name>
    <dbReference type="NCBI Taxonomy" id="1234261"/>
    <lineage>
        <taxon>Eukaryota</taxon>
        <taxon>Metazoa</taxon>
        <taxon>Spiralia</taxon>
        <taxon>Gnathifera</taxon>
        <taxon>Rotifera</taxon>
        <taxon>Eurotatoria</taxon>
        <taxon>Bdelloidea</taxon>
        <taxon>Philodinida</taxon>
        <taxon>Philodinidae</taxon>
        <taxon>Didymodactylos</taxon>
    </lineage>
</organism>
<reference evidence="5" key="1">
    <citation type="submission" date="2021-02" db="EMBL/GenBank/DDBJ databases">
        <authorList>
            <person name="Nowell W R."/>
        </authorList>
    </citation>
    <scope>NUCLEOTIDE SEQUENCE</scope>
</reference>
<keyword evidence="7" id="KW-1185">Reference proteome</keyword>
<sequence length="367" mass="42931">MEQQIQVLTAVCKKLNNDIETLGAQTAQRGSTFAQLDANQQTHNEQLRVLNTDLQFKLAKVGGIIQKLLADVENITHGLRDTQHTQQEFNRANVQRYQELKNELTALSQRLDRMFNEQQVLLHSFETDTAQALSTADSRSRTFVDELRSQFYQTKSQNDSERERNEQRVHQRLDETKRTVEKYDRLEKRIDEVAHQFDRKTVSLDDQYKRTVSDLNRSNETVEQTVYKRFDEKYQRASTTLEKIKKEMRTCFESLEGSVKTLQRITDGRIKVAEENFDTEIDKLIKFRQLAPNAQVDSCVIPTRNKIFYLSDIVMNLFDSAFASSTLSSYWIGYVRFQRLAVQFDPTYTSRNGIVTEHLLLYFIAYC</sequence>
<feature type="coiled-coil region" evidence="3">
    <location>
        <begin position="90"/>
        <end position="117"/>
    </location>
</feature>
<evidence type="ECO:0000313" key="7">
    <source>
        <dbReference type="Proteomes" id="UP000663829"/>
    </source>
</evidence>
<evidence type="ECO:0000256" key="4">
    <source>
        <dbReference type="SAM" id="MobiDB-lite"/>
    </source>
</evidence>
<dbReference type="AlphaFoldDB" id="A0A813P708"/>
<evidence type="ECO:0000313" key="5">
    <source>
        <dbReference type="EMBL" id="CAF0744481.1"/>
    </source>
</evidence>
<dbReference type="EMBL" id="CAJOBC010000035">
    <property type="protein sequence ID" value="CAF3523101.1"/>
    <property type="molecule type" value="Genomic_DNA"/>
</dbReference>
<comment type="caution">
    <text evidence="5">The sequence shown here is derived from an EMBL/GenBank/DDBJ whole genome shotgun (WGS) entry which is preliminary data.</text>
</comment>
<dbReference type="InterPro" id="IPR029619">
    <property type="entry name" value="FAM81"/>
</dbReference>
<proteinExistence type="inferred from homology"/>
<dbReference type="PANTHER" id="PTHR22420:SF4">
    <property type="entry name" value="PROTEIN FAM81A"/>
    <property type="match status" value="1"/>
</dbReference>